<dbReference type="RefSeq" id="WP_066430080.1">
    <property type="nucleotide sequence ID" value="NZ_CP014227.1"/>
</dbReference>
<dbReference type="NCBIfam" id="TIGR02464">
    <property type="entry name" value="ribofla_fusion"/>
    <property type="match status" value="1"/>
</dbReference>
<evidence type="ECO:0000259" key="3">
    <source>
        <dbReference type="Pfam" id="PF08719"/>
    </source>
</evidence>
<evidence type="ECO:0000313" key="4">
    <source>
        <dbReference type="EMBL" id="AMD85465.1"/>
    </source>
</evidence>
<dbReference type="KEGG" id="chg:AXF12_08040"/>
<keyword evidence="6" id="KW-1185">Reference proteome</keyword>
<dbReference type="Proteomes" id="UP000065822">
    <property type="component" value="Chromosome"/>
</dbReference>
<proteinExistence type="predicted"/>
<dbReference type="SUPFAM" id="SSF143990">
    <property type="entry name" value="YbiA-like"/>
    <property type="match status" value="1"/>
</dbReference>
<organism evidence="5 7">
    <name type="scientific">Capnocytophaga haemolytica</name>
    <dbReference type="NCBI Taxonomy" id="45243"/>
    <lineage>
        <taxon>Bacteria</taxon>
        <taxon>Pseudomonadati</taxon>
        <taxon>Bacteroidota</taxon>
        <taxon>Flavobacteriia</taxon>
        <taxon>Flavobacteriales</taxon>
        <taxon>Flavobacteriaceae</taxon>
        <taxon>Capnocytophaga</taxon>
    </lineage>
</organism>
<accession>A0AAX2GU09</accession>
<dbReference type="Gene3D" id="1.10.357.40">
    <property type="entry name" value="YbiA-like"/>
    <property type="match status" value="1"/>
</dbReference>
<protein>
    <submittedName>
        <fullName evidence="5">Swarming motility protein ybiA</fullName>
    </submittedName>
</protein>
<dbReference type="CDD" id="cd15457">
    <property type="entry name" value="NADAR"/>
    <property type="match status" value="1"/>
</dbReference>
<dbReference type="Pfam" id="PF08719">
    <property type="entry name" value="NADAR"/>
    <property type="match status" value="1"/>
</dbReference>
<name>A0AAX2GU09_9FLAO</name>
<dbReference type="InterPro" id="IPR037238">
    <property type="entry name" value="YbiA-like_sf"/>
</dbReference>
<dbReference type="EMBL" id="LT906449">
    <property type="protein sequence ID" value="SNV01278.1"/>
    <property type="molecule type" value="Genomic_DNA"/>
</dbReference>
<dbReference type="InterPro" id="IPR012816">
    <property type="entry name" value="NADAR"/>
</dbReference>
<evidence type="ECO:0000256" key="1">
    <source>
        <dbReference type="ARBA" id="ARBA00000022"/>
    </source>
</evidence>
<comment type="catalytic activity">
    <reaction evidence="1">
        <text>5-amino-6-(5-phospho-D-ribosylamino)uracil + H2O = 5,6-diaminouracil + D-ribose 5-phosphate</text>
        <dbReference type="Rhea" id="RHEA:55020"/>
        <dbReference type="ChEBI" id="CHEBI:15377"/>
        <dbReference type="ChEBI" id="CHEBI:46252"/>
        <dbReference type="ChEBI" id="CHEBI:58453"/>
        <dbReference type="ChEBI" id="CHEBI:78346"/>
    </reaction>
</comment>
<evidence type="ECO:0000313" key="6">
    <source>
        <dbReference type="Proteomes" id="UP000065822"/>
    </source>
</evidence>
<dbReference type="Proteomes" id="UP000215539">
    <property type="component" value="Chromosome 1"/>
</dbReference>
<dbReference type="AlphaFoldDB" id="A0AAX2GU09"/>
<feature type="domain" description="NADAR" evidence="3">
    <location>
        <begin position="119"/>
        <end position="275"/>
    </location>
</feature>
<evidence type="ECO:0000313" key="5">
    <source>
        <dbReference type="EMBL" id="SNV01278.1"/>
    </source>
</evidence>
<dbReference type="EMBL" id="CP014227">
    <property type="protein sequence ID" value="AMD85465.1"/>
    <property type="molecule type" value="Genomic_DNA"/>
</dbReference>
<evidence type="ECO:0000256" key="2">
    <source>
        <dbReference type="ARBA" id="ARBA00000751"/>
    </source>
</evidence>
<sequence>MTKDFLQKAMRPQWMVYPSYGEFSMGWRMGGGEDYRYKFWDWYEKLTKEEQQAYQEAYPYPIFWHYNNWNDEQENEEADEQDEERYYGEGGVSFWQPYGAYKYSREELQHSDGKHEFIFFWQPDDKGVGSACLSQWQPSHFYVNAGEYTCAEQYMMAQKAALFEDEEVEKEILATTDPKTMKALGRKVRNFDERVWNKVKYSIVLAGNYYKFVQNEAMRDYLLSTGDKVLVEASPYDKVWGIGLSAKDENASNPKQWRGENLLGFALMEVRDELRRLGY</sequence>
<comment type="catalytic activity">
    <reaction evidence="2">
        <text>2,5-diamino-6-hydroxy-4-(5-phosphoribosylamino)-pyrimidine + H2O = 2,5,6-triamino-4-hydroxypyrimidine + D-ribose 5-phosphate</text>
        <dbReference type="Rhea" id="RHEA:23436"/>
        <dbReference type="ChEBI" id="CHEBI:15377"/>
        <dbReference type="ChEBI" id="CHEBI:58614"/>
        <dbReference type="ChEBI" id="CHEBI:78346"/>
        <dbReference type="ChEBI" id="CHEBI:137796"/>
    </reaction>
</comment>
<reference evidence="4 6" key="1">
    <citation type="submission" date="2016-02" db="EMBL/GenBank/DDBJ databases">
        <authorList>
            <person name="Holder M.E."/>
            <person name="Ajami N.J."/>
            <person name="Petrosino J.F."/>
        </authorList>
    </citation>
    <scope>NUCLEOTIDE SEQUENCE [LARGE SCALE GENOMIC DNA]</scope>
    <source>
        <strain evidence="4 6">CCUG 32990</strain>
    </source>
</reference>
<reference evidence="5 7" key="2">
    <citation type="submission" date="2017-06" db="EMBL/GenBank/DDBJ databases">
        <authorList>
            <consortium name="Pathogen Informatics"/>
        </authorList>
    </citation>
    <scope>NUCLEOTIDE SEQUENCE [LARGE SCALE GENOMIC DNA]</scope>
    <source>
        <strain evidence="5 7">NCTC12947</strain>
    </source>
</reference>
<gene>
    <name evidence="5" type="primary">ybiA</name>
    <name evidence="4" type="ORF">AXF12_08040</name>
    <name evidence="5" type="ORF">SAMEA44541418_00077</name>
</gene>
<evidence type="ECO:0000313" key="7">
    <source>
        <dbReference type="Proteomes" id="UP000215539"/>
    </source>
</evidence>